<organism evidence="1 2">
    <name type="scientific">Hamadaea flava</name>
    <dbReference type="NCBI Taxonomy" id="1742688"/>
    <lineage>
        <taxon>Bacteria</taxon>
        <taxon>Bacillati</taxon>
        <taxon>Actinomycetota</taxon>
        <taxon>Actinomycetes</taxon>
        <taxon>Micromonosporales</taxon>
        <taxon>Micromonosporaceae</taxon>
        <taxon>Hamadaea</taxon>
    </lineage>
</organism>
<dbReference type="EMBL" id="JBHSAY010000009">
    <property type="protein sequence ID" value="MFC4132861.1"/>
    <property type="molecule type" value="Genomic_DNA"/>
</dbReference>
<dbReference type="RefSeq" id="WP_253752390.1">
    <property type="nucleotide sequence ID" value="NZ_JAMZDZ010000001.1"/>
</dbReference>
<protein>
    <submittedName>
        <fullName evidence="1">Uncharacterized protein</fullName>
    </submittedName>
</protein>
<sequence length="197" mass="20771">MRGTRRTAAIAAMIVVGCLAATVLAGAWVLRGEGADRAATADRVFDPVANNRPGTSGSDDVVTFSGIADVKFGDTVADLTVEHGLTKQPGACVMRFGDLAGVDPVFVEDRLVLLWAHAPVRTPEGISEGSPVDAVRRAYSGEVELTPPAGSHAYPGIMVKQGDSAYLFLHDGTTVRKEIAGYADYVQRLYTDDFGAC</sequence>
<comment type="caution">
    <text evidence="1">The sequence shown here is derived from an EMBL/GenBank/DDBJ whole genome shotgun (WGS) entry which is preliminary data.</text>
</comment>
<evidence type="ECO:0000313" key="1">
    <source>
        <dbReference type="EMBL" id="MFC4132861.1"/>
    </source>
</evidence>
<dbReference type="Proteomes" id="UP001595816">
    <property type="component" value="Unassembled WGS sequence"/>
</dbReference>
<evidence type="ECO:0000313" key="2">
    <source>
        <dbReference type="Proteomes" id="UP001595816"/>
    </source>
</evidence>
<reference evidence="2" key="1">
    <citation type="journal article" date="2019" name="Int. J. Syst. Evol. Microbiol.">
        <title>The Global Catalogue of Microorganisms (GCM) 10K type strain sequencing project: providing services to taxonomists for standard genome sequencing and annotation.</title>
        <authorList>
            <consortium name="The Broad Institute Genomics Platform"/>
            <consortium name="The Broad Institute Genome Sequencing Center for Infectious Disease"/>
            <person name="Wu L."/>
            <person name="Ma J."/>
        </authorList>
    </citation>
    <scope>NUCLEOTIDE SEQUENCE [LARGE SCALE GENOMIC DNA]</scope>
    <source>
        <strain evidence="2">CGMCC 4.7289</strain>
    </source>
</reference>
<accession>A0ABV8LQX8</accession>
<name>A0ABV8LQX8_9ACTN</name>
<proteinExistence type="predicted"/>
<gene>
    <name evidence="1" type="ORF">ACFOZ4_19810</name>
</gene>
<keyword evidence="2" id="KW-1185">Reference proteome</keyword>
<dbReference type="PROSITE" id="PS51257">
    <property type="entry name" value="PROKAR_LIPOPROTEIN"/>
    <property type="match status" value="1"/>
</dbReference>